<feature type="domain" description="PRC-barrel" evidence="1">
    <location>
        <begin position="28"/>
        <end position="95"/>
    </location>
</feature>
<comment type="caution">
    <text evidence="2">The sequence shown here is derived from an EMBL/GenBank/DDBJ whole genome shotgun (WGS) entry which is preliminary data.</text>
</comment>
<proteinExistence type="predicted"/>
<dbReference type="EMBL" id="VYQF01000001">
    <property type="protein sequence ID" value="KAA9042155.1"/>
    <property type="molecule type" value="Genomic_DNA"/>
</dbReference>
<evidence type="ECO:0000313" key="2">
    <source>
        <dbReference type="EMBL" id="KAA9042155.1"/>
    </source>
</evidence>
<keyword evidence="3" id="KW-1185">Reference proteome</keyword>
<reference evidence="2 3" key="1">
    <citation type="submission" date="2019-09" db="EMBL/GenBank/DDBJ databases">
        <title>Draft genome sequence of Ginsengibacter sp. BR5-29.</title>
        <authorList>
            <person name="Im W.-T."/>
        </authorList>
    </citation>
    <scope>NUCLEOTIDE SEQUENCE [LARGE SCALE GENOMIC DNA]</scope>
    <source>
        <strain evidence="2 3">BR5-29</strain>
    </source>
</reference>
<name>A0A5J5IM77_9BACT</name>
<gene>
    <name evidence="2" type="ORF">FW778_09100</name>
</gene>
<dbReference type="Pfam" id="PF05239">
    <property type="entry name" value="PRC"/>
    <property type="match status" value="1"/>
</dbReference>
<dbReference type="InterPro" id="IPR011033">
    <property type="entry name" value="PRC_barrel-like_sf"/>
</dbReference>
<dbReference type="GO" id="GO:0030077">
    <property type="term" value="C:plasma membrane light-harvesting complex"/>
    <property type="evidence" value="ECO:0007669"/>
    <property type="project" value="InterPro"/>
</dbReference>
<dbReference type="InterPro" id="IPR014747">
    <property type="entry name" value="Bac_photo_RC_H_C"/>
</dbReference>
<organism evidence="2 3">
    <name type="scientific">Ginsengibacter hankyongi</name>
    <dbReference type="NCBI Taxonomy" id="2607284"/>
    <lineage>
        <taxon>Bacteria</taxon>
        <taxon>Pseudomonadati</taxon>
        <taxon>Bacteroidota</taxon>
        <taxon>Chitinophagia</taxon>
        <taxon>Chitinophagales</taxon>
        <taxon>Chitinophagaceae</taxon>
        <taxon>Ginsengibacter</taxon>
    </lineage>
</organism>
<dbReference type="AlphaFoldDB" id="A0A5J5IM77"/>
<dbReference type="SUPFAM" id="SSF50346">
    <property type="entry name" value="PRC-barrel domain"/>
    <property type="match status" value="1"/>
</dbReference>
<dbReference type="GO" id="GO:0019684">
    <property type="term" value="P:photosynthesis, light reaction"/>
    <property type="evidence" value="ECO:0007669"/>
    <property type="project" value="InterPro"/>
</dbReference>
<accession>A0A5J5IM77</accession>
<sequence>MNKETIVVNDHLQELRSSGFEMVKGEPDIRGWKVRNSNEVTIGKIKELLFDVYSKKVRYIIVDLDGKPLNLLSRDVIIPVGLAELDQTENVVYLPDVTVGHLAKLPEYKKGKITFKTERDIRDVFMPDNSKAADKLADFEASNNPEREAFYNNEFYDESRMLKRRRMAEKLENRTYEKEKELTDNEKIRNSDTVQAGNVAYIPDEKDPSLLRKVKIIRDTD</sequence>
<dbReference type="Proteomes" id="UP000326903">
    <property type="component" value="Unassembled WGS sequence"/>
</dbReference>
<evidence type="ECO:0000259" key="1">
    <source>
        <dbReference type="Pfam" id="PF05239"/>
    </source>
</evidence>
<protein>
    <submittedName>
        <fullName evidence="2">PRC-barrel domain containing protein</fullName>
    </submittedName>
</protein>
<dbReference type="Gene3D" id="3.90.50.10">
    <property type="entry name" value="Photosynthetic Reaction Center, subunit H, domain 2"/>
    <property type="match status" value="1"/>
</dbReference>
<dbReference type="InterPro" id="IPR027275">
    <property type="entry name" value="PRC-brl_dom"/>
</dbReference>
<dbReference type="RefSeq" id="WP_150414284.1">
    <property type="nucleotide sequence ID" value="NZ_VYQF01000001.1"/>
</dbReference>
<evidence type="ECO:0000313" key="3">
    <source>
        <dbReference type="Proteomes" id="UP000326903"/>
    </source>
</evidence>